<keyword evidence="5" id="KW-0479">Metal-binding</keyword>
<comment type="subcellular location">
    <subcellularLocation>
        <location evidence="2">Cell envelope</location>
    </subcellularLocation>
</comment>
<evidence type="ECO:0000256" key="6">
    <source>
        <dbReference type="ARBA" id="ARBA00022982"/>
    </source>
</evidence>
<sequence length="288" mass="30604">MTLRSAFKMTTLALTALLLGAPAGSQAAEAGPEAASGAEVYRQPIPEMTTLECAKCHPGVFTDIRDRGGLHQLECRQCHAKFHSFQPGLAWEERVPGCRSCHDPVHGTAFVQCLTCHRNAHAPVASMVGVDQLADKCVGCHGPVAGVFEKQPSAHGEVACSDCHHGRHGFRPLCSECHAESHTPFVDNAGCQACHPPHAPLAITLGEGVENGVCQACHPEPAAKVRQSDKKHGKLKCVFCHAGSHGEVPSCRQCHGDGPHNPELLKEFQGCRDCHGDAHTLSLPAKGV</sequence>
<evidence type="ECO:0000256" key="2">
    <source>
        <dbReference type="ARBA" id="ARBA00004196"/>
    </source>
</evidence>
<organism evidence="10 11">
    <name type="scientific">Desulfuromonas versatilis</name>
    <dbReference type="NCBI Taxonomy" id="2802975"/>
    <lineage>
        <taxon>Bacteria</taxon>
        <taxon>Pseudomonadati</taxon>
        <taxon>Thermodesulfobacteriota</taxon>
        <taxon>Desulfuromonadia</taxon>
        <taxon>Desulfuromonadales</taxon>
        <taxon>Desulfuromonadaceae</taxon>
        <taxon>Desulfuromonas</taxon>
    </lineage>
</organism>
<dbReference type="EMBL" id="AP024355">
    <property type="protein sequence ID" value="BCR03475.1"/>
    <property type="molecule type" value="Genomic_DNA"/>
</dbReference>
<name>A0ABN6DTS2_9BACT</name>
<keyword evidence="8" id="KW-0732">Signal</keyword>
<dbReference type="InterPro" id="IPR012286">
    <property type="entry name" value="Tetrahaem_cytochrome"/>
</dbReference>
<dbReference type="Proteomes" id="UP001319827">
    <property type="component" value="Chromosome"/>
</dbReference>
<dbReference type="InterPro" id="IPR036280">
    <property type="entry name" value="Multihaem_cyt_sf"/>
</dbReference>
<feature type="chain" id="PRO_5046254847" evidence="8">
    <location>
        <begin position="28"/>
        <end position="288"/>
    </location>
</feature>
<evidence type="ECO:0000256" key="5">
    <source>
        <dbReference type="ARBA" id="ARBA00022723"/>
    </source>
</evidence>
<gene>
    <name evidence="10" type="primary">omcX_1</name>
    <name evidence="10" type="ORF">DESUT3_05440</name>
</gene>
<feature type="domain" description="Tetrahaem cytochrome" evidence="9">
    <location>
        <begin position="106"/>
        <end position="178"/>
    </location>
</feature>
<keyword evidence="6" id="KW-0249">Electron transport</keyword>
<evidence type="ECO:0000313" key="11">
    <source>
        <dbReference type="Proteomes" id="UP001319827"/>
    </source>
</evidence>
<evidence type="ECO:0000259" key="9">
    <source>
        <dbReference type="Pfam" id="PF14537"/>
    </source>
</evidence>
<keyword evidence="11" id="KW-1185">Reference proteome</keyword>
<accession>A0ABN6DTS2</accession>
<evidence type="ECO:0000256" key="7">
    <source>
        <dbReference type="ARBA" id="ARBA00023004"/>
    </source>
</evidence>
<keyword evidence="3" id="KW-0813">Transport</keyword>
<comment type="cofactor">
    <cofactor evidence="1">
        <name>heme c</name>
        <dbReference type="ChEBI" id="CHEBI:61717"/>
    </cofactor>
</comment>
<keyword evidence="7" id="KW-0408">Iron</keyword>
<dbReference type="Gene3D" id="1.10.1130.10">
    <property type="entry name" value="Flavocytochrome C3, Chain A"/>
    <property type="match status" value="2"/>
</dbReference>
<reference evidence="10 11" key="1">
    <citation type="journal article" date="2016" name="C (Basel)">
        <title>Selective Growth of and Electricity Production by Marine Exoelectrogenic Bacteria in Self-Aggregated Hydrogel of Microbially Reduced Graphene Oxide.</title>
        <authorList>
            <person name="Yoshida N."/>
            <person name="Goto Y."/>
            <person name="Miyata Y."/>
        </authorList>
    </citation>
    <scope>NUCLEOTIDE SEQUENCE [LARGE SCALE GENOMIC DNA]</scope>
    <source>
        <strain evidence="10 11">NIT-T3</strain>
    </source>
</reference>
<evidence type="ECO:0000313" key="10">
    <source>
        <dbReference type="EMBL" id="BCR03475.1"/>
    </source>
</evidence>
<keyword evidence="4" id="KW-0349">Heme</keyword>
<protein>
    <submittedName>
        <fullName evidence="10">C-type cytochrome</fullName>
    </submittedName>
</protein>
<feature type="signal peptide" evidence="8">
    <location>
        <begin position="1"/>
        <end position="27"/>
    </location>
</feature>
<dbReference type="Pfam" id="PF14537">
    <property type="entry name" value="Cytochrom_c3_2"/>
    <property type="match status" value="1"/>
</dbReference>
<dbReference type="RefSeq" id="WP_221250946.1">
    <property type="nucleotide sequence ID" value="NZ_AP024355.1"/>
</dbReference>
<evidence type="ECO:0000256" key="3">
    <source>
        <dbReference type="ARBA" id="ARBA00022448"/>
    </source>
</evidence>
<proteinExistence type="predicted"/>
<evidence type="ECO:0000256" key="1">
    <source>
        <dbReference type="ARBA" id="ARBA00001926"/>
    </source>
</evidence>
<reference evidence="10 11" key="2">
    <citation type="journal article" date="2021" name="Int. J. Syst. Evol. Microbiol.">
        <title>Isolation and Polyphasic Characterization of Desulfuromonas versatilis sp. Nov., an Electrogenic Bacteria Capable of Versatile Metabolism Isolated from a Graphene Oxide-Reducing Enrichment Culture.</title>
        <authorList>
            <person name="Xie L."/>
            <person name="Yoshida N."/>
            <person name="Ishii S."/>
            <person name="Meng L."/>
        </authorList>
    </citation>
    <scope>NUCLEOTIDE SEQUENCE [LARGE SCALE GENOMIC DNA]</scope>
    <source>
        <strain evidence="10 11">NIT-T3</strain>
    </source>
</reference>
<evidence type="ECO:0000256" key="4">
    <source>
        <dbReference type="ARBA" id="ARBA00022617"/>
    </source>
</evidence>
<evidence type="ECO:0000256" key="8">
    <source>
        <dbReference type="SAM" id="SignalP"/>
    </source>
</evidence>
<dbReference type="SUPFAM" id="SSF48695">
    <property type="entry name" value="Multiheme cytochromes"/>
    <property type="match status" value="1"/>
</dbReference>